<comment type="subcellular location">
    <subcellularLocation>
        <location evidence="1">Membrane</location>
        <topology evidence="1">Multi-pass membrane protein</topology>
    </subcellularLocation>
</comment>
<evidence type="ECO:0000313" key="6">
    <source>
        <dbReference type="EMBL" id="KAK3938171.1"/>
    </source>
</evidence>
<dbReference type="AlphaFoldDB" id="A0AAN6N403"/>
<dbReference type="PANTHER" id="PTHR23507">
    <property type="entry name" value="ZGC:174356"/>
    <property type="match status" value="1"/>
</dbReference>
<dbReference type="GO" id="GO:0016020">
    <property type="term" value="C:membrane"/>
    <property type="evidence" value="ECO:0007669"/>
    <property type="project" value="UniProtKB-SubCell"/>
</dbReference>
<feature type="transmembrane region" description="Helical" evidence="5">
    <location>
        <begin position="150"/>
        <end position="169"/>
    </location>
</feature>
<accession>A0AAN6N403</accession>
<protein>
    <submittedName>
        <fullName evidence="6">Major facilitator superfamily domain-containing protein</fullName>
    </submittedName>
</protein>
<feature type="non-terminal residue" evidence="6">
    <location>
        <position position="1"/>
    </location>
</feature>
<dbReference type="PANTHER" id="PTHR23507:SF1">
    <property type="entry name" value="FI18259P1-RELATED"/>
    <property type="match status" value="1"/>
</dbReference>
<organism evidence="6 7">
    <name type="scientific">Diplogelasinospora grovesii</name>
    <dbReference type="NCBI Taxonomy" id="303347"/>
    <lineage>
        <taxon>Eukaryota</taxon>
        <taxon>Fungi</taxon>
        <taxon>Dikarya</taxon>
        <taxon>Ascomycota</taxon>
        <taxon>Pezizomycotina</taxon>
        <taxon>Sordariomycetes</taxon>
        <taxon>Sordariomycetidae</taxon>
        <taxon>Sordariales</taxon>
        <taxon>Diplogelasinosporaceae</taxon>
        <taxon>Diplogelasinospora</taxon>
    </lineage>
</organism>
<name>A0AAN6N403_9PEZI</name>
<dbReference type="GO" id="GO:0022857">
    <property type="term" value="F:transmembrane transporter activity"/>
    <property type="evidence" value="ECO:0007669"/>
    <property type="project" value="InterPro"/>
</dbReference>
<dbReference type="Gene3D" id="1.20.1250.20">
    <property type="entry name" value="MFS general substrate transporter like domains"/>
    <property type="match status" value="1"/>
</dbReference>
<evidence type="ECO:0000313" key="7">
    <source>
        <dbReference type="Proteomes" id="UP001303473"/>
    </source>
</evidence>
<evidence type="ECO:0000256" key="2">
    <source>
        <dbReference type="ARBA" id="ARBA00022692"/>
    </source>
</evidence>
<feature type="transmembrane region" description="Helical" evidence="5">
    <location>
        <begin position="119"/>
        <end position="138"/>
    </location>
</feature>
<feature type="transmembrane region" description="Helical" evidence="5">
    <location>
        <begin position="350"/>
        <end position="372"/>
    </location>
</feature>
<evidence type="ECO:0000256" key="3">
    <source>
        <dbReference type="ARBA" id="ARBA00022989"/>
    </source>
</evidence>
<feature type="transmembrane region" description="Helical" evidence="5">
    <location>
        <begin position="175"/>
        <end position="198"/>
    </location>
</feature>
<feature type="transmembrane region" description="Helical" evidence="5">
    <location>
        <begin position="326"/>
        <end position="344"/>
    </location>
</feature>
<sequence>ILCMIVYFFHQMQGFLPIGPYMLLYERSICYAYYHHWASGAVDELLCKIGPVQHELAVVRAWEGAFSAIPVFLVAVPYGKLADHRGKKGVIAASLFGLILACVWTVTIGGVWLVWLAPVLWLIGGGDFMPASLVFLLASGLVQENQRSQLYYYLYCIYLATELIAPYMASSTMDASVYLPLALTLACLLISLLALTFIREARDGPKHSEQQSFVSPTPGDAGRDSDAFEAGSIPLAIENDGFVPLLRTPNVVIALILFISPAFRPTTTHVLLQYMSTRFQWKLSQSTVFISEVAVVNIVLFLLILPRLLPWLETRFKIAREAIDLWVVRASLILLVSGALLLGLAPSVHFIIPAVAVFAAGFGLRVSLLSFATSLAENHLRSRFYGVIQMMENVGYLIAAPILQAAWASALEMRGPWLILPFMVVAVSYATELLDCCTSADEILGNIRRIINISSGSEASEPSPHTIH</sequence>
<feature type="transmembrane region" description="Helical" evidence="5">
    <location>
        <begin position="283"/>
        <end position="305"/>
    </location>
</feature>
<keyword evidence="3 5" id="KW-1133">Transmembrane helix</keyword>
<keyword evidence="7" id="KW-1185">Reference proteome</keyword>
<reference evidence="7" key="1">
    <citation type="journal article" date="2023" name="Mol. Phylogenet. Evol.">
        <title>Genome-scale phylogeny and comparative genomics of the fungal order Sordariales.</title>
        <authorList>
            <person name="Hensen N."/>
            <person name="Bonometti L."/>
            <person name="Westerberg I."/>
            <person name="Brannstrom I.O."/>
            <person name="Guillou S."/>
            <person name="Cros-Aarteil S."/>
            <person name="Calhoun S."/>
            <person name="Haridas S."/>
            <person name="Kuo A."/>
            <person name="Mondo S."/>
            <person name="Pangilinan J."/>
            <person name="Riley R."/>
            <person name="LaButti K."/>
            <person name="Andreopoulos B."/>
            <person name="Lipzen A."/>
            <person name="Chen C."/>
            <person name="Yan M."/>
            <person name="Daum C."/>
            <person name="Ng V."/>
            <person name="Clum A."/>
            <person name="Steindorff A."/>
            <person name="Ohm R.A."/>
            <person name="Martin F."/>
            <person name="Silar P."/>
            <person name="Natvig D.O."/>
            <person name="Lalanne C."/>
            <person name="Gautier V."/>
            <person name="Ament-Velasquez S.L."/>
            <person name="Kruys A."/>
            <person name="Hutchinson M.I."/>
            <person name="Powell A.J."/>
            <person name="Barry K."/>
            <person name="Miller A.N."/>
            <person name="Grigoriev I.V."/>
            <person name="Debuchy R."/>
            <person name="Gladieux P."/>
            <person name="Hiltunen Thoren M."/>
            <person name="Johannesson H."/>
        </authorList>
    </citation>
    <scope>NUCLEOTIDE SEQUENCE [LARGE SCALE GENOMIC DNA]</scope>
    <source>
        <strain evidence="7">CBS 340.73</strain>
    </source>
</reference>
<dbReference type="InterPro" id="IPR011701">
    <property type="entry name" value="MFS"/>
</dbReference>
<keyword evidence="4 5" id="KW-0472">Membrane</keyword>
<gene>
    <name evidence="6" type="ORF">QBC46DRAFT_265952</name>
</gene>
<evidence type="ECO:0000256" key="5">
    <source>
        <dbReference type="SAM" id="Phobius"/>
    </source>
</evidence>
<feature type="transmembrane region" description="Helical" evidence="5">
    <location>
        <begin position="393"/>
        <end position="411"/>
    </location>
</feature>
<dbReference type="SUPFAM" id="SSF103473">
    <property type="entry name" value="MFS general substrate transporter"/>
    <property type="match status" value="1"/>
</dbReference>
<feature type="transmembrane region" description="Helical" evidence="5">
    <location>
        <begin position="90"/>
        <end position="113"/>
    </location>
</feature>
<dbReference type="Pfam" id="PF07690">
    <property type="entry name" value="MFS_1"/>
    <property type="match status" value="1"/>
</dbReference>
<comment type="caution">
    <text evidence="6">The sequence shown here is derived from an EMBL/GenBank/DDBJ whole genome shotgun (WGS) entry which is preliminary data.</text>
</comment>
<evidence type="ECO:0000256" key="4">
    <source>
        <dbReference type="ARBA" id="ARBA00023136"/>
    </source>
</evidence>
<feature type="transmembrane region" description="Helical" evidence="5">
    <location>
        <begin position="245"/>
        <end position="263"/>
    </location>
</feature>
<dbReference type="EMBL" id="MU853835">
    <property type="protein sequence ID" value="KAK3938171.1"/>
    <property type="molecule type" value="Genomic_DNA"/>
</dbReference>
<proteinExistence type="predicted"/>
<dbReference type="InterPro" id="IPR036259">
    <property type="entry name" value="MFS_trans_sf"/>
</dbReference>
<dbReference type="Proteomes" id="UP001303473">
    <property type="component" value="Unassembled WGS sequence"/>
</dbReference>
<keyword evidence="2 5" id="KW-0812">Transmembrane</keyword>
<evidence type="ECO:0000256" key="1">
    <source>
        <dbReference type="ARBA" id="ARBA00004141"/>
    </source>
</evidence>